<dbReference type="InterPro" id="IPR025257">
    <property type="entry name" value="MINDY-3/4_CD"/>
</dbReference>
<evidence type="ECO:0000256" key="4">
    <source>
        <dbReference type="ARBA" id="ARBA00012759"/>
    </source>
</evidence>
<dbReference type="PANTHER" id="PTHR12473">
    <property type="entry name" value="UBIQUITIN CARBOXYL-TERMINAL HYDROLASE MINDY-4-RELATED"/>
    <property type="match status" value="1"/>
</dbReference>
<protein>
    <recommendedName>
        <fullName evidence="4">ubiquitinyl hydrolase 1</fullName>
        <ecNumber evidence="4">3.4.19.12</ecNumber>
    </recommendedName>
    <alternativeName>
        <fullName evidence="6">Deubiquitinating enzyme MINDY-3</fullName>
    </alternativeName>
</protein>
<gene>
    <name evidence="9" type="ORF">Syun_013805</name>
</gene>
<comment type="catalytic activity">
    <reaction evidence="1">
        <text>Thiol-dependent hydrolysis of ester, thioester, amide, peptide and isopeptide bonds formed by the C-terminal Gly of ubiquitin (a 76-residue protein attached to proteins as an intracellular targeting signal).</text>
        <dbReference type="EC" id="3.4.19.12"/>
    </reaction>
</comment>
<dbReference type="GO" id="GO:0071108">
    <property type="term" value="P:protein K48-linked deubiquitination"/>
    <property type="evidence" value="ECO:0007669"/>
    <property type="project" value="InterPro"/>
</dbReference>
<evidence type="ECO:0000256" key="6">
    <source>
        <dbReference type="ARBA" id="ARBA00033208"/>
    </source>
</evidence>
<keyword evidence="10" id="KW-1185">Reference proteome</keyword>
<feature type="compositionally biased region" description="Basic and acidic residues" evidence="7">
    <location>
        <begin position="21"/>
        <end position="32"/>
    </location>
</feature>
<accession>A0AAP0JK72</accession>
<feature type="region of interest" description="Disordered" evidence="7">
    <location>
        <begin position="1"/>
        <end position="54"/>
    </location>
</feature>
<feature type="region of interest" description="Disordered" evidence="7">
    <location>
        <begin position="654"/>
        <end position="675"/>
    </location>
</feature>
<evidence type="ECO:0000313" key="9">
    <source>
        <dbReference type="EMBL" id="KAK9134475.1"/>
    </source>
</evidence>
<dbReference type="InterPro" id="IPR039785">
    <property type="entry name" value="MINY3/4"/>
</dbReference>
<evidence type="ECO:0000313" key="10">
    <source>
        <dbReference type="Proteomes" id="UP001420932"/>
    </source>
</evidence>
<reference evidence="9 10" key="1">
    <citation type="submission" date="2024-01" db="EMBL/GenBank/DDBJ databases">
        <title>Genome assemblies of Stephania.</title>
        <authorList>
            <person name="Yang L."/>
        </authorList>
    </citation>
    <scope>NUCLEOTIDE SEQUENCE [LARGE SCALE GENOMIC DNA]</scope>
    <source>
        <strain evidence="9">YNDBR</strain>
        <tissue evidence="9">Leaf</tissue>
    </source>
</reference>
<dbReference type="GO" id="GO:0006508">
    <property type="term" value="P:proteolysis"/>
    <property type="evidence" value="ECO:0007669"/>
    <property type="project" value="UniProtKB-KW"/>
</dbReference>
<organism evidence="9 10">
    <name type="scientific">Stephania yunnanensis</name>
    <dbReference type="NCBI Taxonomy" id="152371"/>
    <lineage>
        <taxon>Eukaryota</taxon>
        <taxon>Viridiplantae</taxon>
        <taxon>Streptophyta</taxon>
        <taxon>Embryophyta</taxon>
        <taxon>Tracheophyta</taxon>
        <taxon>Spermatophyta</taxon>
        <taxon>Magnoliopsida</taxon>
        <taxon>Ranunculales</taxon>
        <taxon>Menispermaceae</taxon>
        <taxon>Menispermoideae</taxon>
        <taxon>Cissampelideae</taxon>
        <taxon>Stephania</taxon>
    </lineage>
</organism>
<dbReference type="GO" id="GO:1990380">
    <property type="term" value="F:K48-linked deubiquitinase activity"/>
    <property type="evidence" value="ECO:0007669"/>
    <property type="project" value="InterPro"/>
</dbReference>
<dbReference type="SMART" id="SM01174">
    <property type="entry name" value="DUF4205"/>
    <property type="match status" value="1"/>
</dbReference>
<dbReference type="SUPFAM" id="SSF47473">
    <property type="entry name" value="EF-hand"/>
    <property type="match status" value="1"/>
</dbReference>
<evidence type="ECO:0000259" key="8">
    <source>
        <dbReference type="SMART" id="SM01174"/>
    </source>
</evidence>
<evidence type="ECO:0000256" key="5">
    <source>
        <dbReference type="ARBA" id="ARBA00022786"/>
    </source>
</evidence>
<dbReference type="Proteomes" id="UP001420932">
    <property type="component" value="Unassembled WGS sequence"/>
</dbReference>
<feature type="region of interest" description="Disordered" evidence="7">
    <location>
        <begin position="580"/>
        <end position="610"/>
    </location>
</feature>
<comment type="function">
    <text evidence="2">Hydrolase that can remove 'Lys-48'-linked conjugated ubiquitin from proteins.</text>
</comment>
<proteinExistence type="inferred from homology"/>
<sequence length="746" mass="82606">MADQEEEELRMALRMSLHSPPEAKRSKQRENVLVDGAAEAEEVEESPEMKNRKLQRELRAAAAERRMMMAKSAGVAKVEKSEAIALAEKGRDGGKDEKLLGSDKGVKGGVTGEKMEVVRGGEEKKDLNLGEELPIEVAKQLFLMIFGNDVSREVLAQWTNQGISDPYNNSWYARGPMFSSDTETCMGLVQHEGGPCGVLAALQAFVLKYLLFCPDDLHKNTINLPSQHTGPGRLPQRARVSWGFTSFIESGKASALIQSMVEVLFLCGNKKRAVIATLRVLNHSNGDGSEDQKDAIIAQTLEGLPFESASDLQKVLRVSIHTSVSSAFQHMKEVLPIFRSRLGAMLFLISSLLSRGLEFVQADRDDPSLPLVTAPFGHASQEIVNLLLCGQAVPNVFDGNMDLGGGMFLKGIPTSVEVGQLLKCPKWPIWVVGSESHYTVIFALDTGVQDENELEERESQIRRAFDAQDQSGGGGFISVEGLQQVVKDTGISLPNDKLDQLSSIGFIVWSEFWQVLLDLDKSQGGLKDSTGRMGIKAFDLYHFNGIAKSVLNGTQPTPAGETPLQRPRLSKLRVSVPPRWTPEEFLTDGQSSSGKDNMEATPSEPPQHAPLVDCIRTRWPRAVCNWDGDAPTNPKWVVMGDYHFTPHITIHLHRSPGSSFPRPSRFSEQTPSSSLSVLQQLQRPIRRWRRRGGSEEEEAIFVADAVTKKKTQVLARRRGGTLIRHHKLSRRRRRSTISRNRTVRNA</sequence>
<comment type="caution">
    <text evidence="9">The sequence shown here is derived from an EMBL/GenBank/DDBJ whole genome shotgun (WGS) entry which is preliminary data.</text>
</comment>
<evidence type="ECO:0000256" key="2">
    <source>
        <dbReference type="ARBA" id="ARBA00002107"/>
    </source>
</evidence>
<feature type="domain" description="Deubiquitinating enzyme MINDY-3/4 conserved" evidence="8">
    <location>
        <begin position="142"/>
        <end position="518"/>
    </location>
</feature>
<dbReference type="Pfam" id="PF13898">
    <property type="entry name" value="MINDY-3_4_CD"/>
    <property type="match status" value="1"/>
</dbReference>
<dbReference type="EC" id="3.4.19.12" evidence="4"/>
<keyword evidence="5" id="KW-0833">Ubl conjugation pathway</keyword>
<name>A0AAP0JK72_9MAGN</name>
<feature type="compositionally biased region" description="Low complexity" evidence="7">
    <location>
        <begin position="655"/>
        <end position="675"/>
    </location>
</feature>
<dbReference type="GO" id="GO:0004843">
    <property type="term" value="F:cysteine-type deubiquitinase activity"/>
    <property type="evidence" value="ECO:0007669"/>
    <property type="project" value="UniProtKB-EC"/>
</dbReference>
<dbReference type="InterPro" id="IPR011992">
    <property type="entry name" value="EF-hand-dom_pair"/>
</dbReference>
<evidence type="ECO:0000256" key="1">
    <source>
        <dbReference type="ARBA" id="ARBA00000707"/>
    </source>
</evidence>
<dbReference type="PANTHER" id="PTHR12473:SF8">
    <property type="entry name" value="UBIQUITIN CARBOXYL-TERMINAL HYDROLASE MINDY-4-RELATED"/>
    <property type="match status" value="1"/>
</dbReference>
<dbReference type="InterPro" id="IPR003903">
    <property type="entry name" value="UIM_dom"/>
</dbReference>
<dbReference type="EMBL" id="JBBNAF010000006">
    <property type="protein sequence ID" value="KAK9134475.1"/>
    <property type="molecule type" value="Genomic_DNA"/>
</dbReference>
<dbReference type="Gene3D" id="1.10.238.10">
    <property type="entry name" value="EF-hand"/>
    <property type="match status" value="1"/>
</dbReference>
<comment type="similarity">
    <text evidence="3">Belongs to the MINDY deubiquitinase family. FAM188 subfamily.</text>
</comment>
<dbReference type="PROSITE" id="PS50330">
    <property type="entry name" value="UIM"/>
    <property type="match status" value="1"/>
</dbReference>
<evidence type="ECO:0000256" key="3">
    <source>
        <dbReference type="ARBA" id="ARBA00011074"/>
    </source>
</evidence>
<evidence type="ECO:0000256" key="7">
    <source>
        <dbReference type="SAM" id="MobiDB-lite"/>
    </source>
</evidence>
<dbReference type="AlphaFoldDB" id="A0AAP0JK72"/>